<keyword evidence="1" id="KW-1133">Transmembrane helix</keyword>
<name>A0A3N2BZN1_9MICO</name>
<keyword evidence="3" id="KW-1185">Reference proteome</keyword>
<comment type="caution">
    <text evidence="2">The sequence shown here is derived from an EMBL/GenBank/DDBJ whole genome shotgun (WGS) entry which is preliminary data.</text>
</comment>
<evidence type="ECO:0000313" key="3">
    <source>
        <dbReference type="Proteomes" id="UP000266915"/>
    </source>
</evidence>
<dbReference type="AlphaFoldDB" id="A0A3N2BZN1"/>
<protein>
    <submittedName>
        <fullName evidence="2">Uncharacterized protein</fullName>
    </submittedName>
</protein>
<dbReference type="EMBL" id="RKHL01000001">
    <property type="protein sequence ID" value="ROR80697.1"/>
    <property type="molecule type" value="Genomic_DNA"/>
</dbReference>
<evidence type="ECO:0000256" key="1">
    <source>
        <dbReference type="SAM" id="Phobius"/>
    </source>
</evidence>
<gene>
    <name evidence="2" type="ORF">EDD42_0740</name>
</gene>
<organism evidence="2 3">
    <name type="scientific">Plantibacter flavus</name>
    <dbReference type="NCBI Taxonomy" id="150123"/>
    <lineage>
        <taxon>Bacteria</taxon>
        <taxon>Bacillati</taxon>
        <taxon>Actinomycetota</taxon>
        <taxon>Actinomycetes</taxon>
        <taxon>Micrococcales</taxon>
        <taxon>Microbacteriaceae</taxon>
        <taxon>Plantibacter</taxon>
    </lineage>
</organism>
<sequence length="217" mass="23950">MVVDPFAERGELTEDQQRGHRLRRRITLLLGGFLLLTGFVVGATVGVLVEWSLVHDERSSVSLPGFDPDWAPGLDVVGALLGAILVAVFLLVSAERRNRRRRLDGGHQPSRWVDPLNDHLIGLSDDLPWTSLWTLTRMYATAERLQRELVERSGTRSEVGSDDSCDLVEARLAADDARDALEKTATLMGVIVPEGPLPDAQAILADNARLRARRKTS</sequence>
<dbReference type="Proteomes" id="UP000266915">
    <property type="component" value="Unassembled WGS sequence"/>
</dbReference>
<feature type="transmembrane region" description="Helical" evidence="1">
    <location>
        <begin position="26"/>
        <end position="53"/>
    </location>
</feature>
<evidence type="ECO:0000313" key="2">
    <source>
        <dbReference type="EMBL" id="ROR80697.1"/>
    </source>
</evidence>
<keyword evidence="1" id="KW-0812">Transmembrane</keyword>
<accession>A0A3N2BZN1</accession>
<reference evidence="2 3" key="1">
    <citation type="submission" date="2018-11" db="EMBL/GenBank/DDBJ databases">
        <title>Sequencing the genomes of 1000 actinobacteria strains.</title>
        <authorList>
            <person name="Klenk H.-P."/>
        </authorList>
    </citation>
    <scope>NUCLEOTIDE SEQUENCE [LARGE SCALE GENOMIC DNA]</scope>
    <source>
        <strain evidence="2 3">DSM 14012</strain>
    </source>
</reference>
<feature type="transmembrane region" description="Helical" evidence="1">
    <location>
        <begin position="73"/>
        <end position="92"/>
    </location>
</feature>
<proteinExistence type="predicted"/>
<keyword evidence="1" id="KW-0472">Membrane</keyword>